<sequence>MRVETAPGVDHPPLLVTRNTHWQGANSFQVQFDVNGPSWSFGRTIEASRVIVAAPAEMLNWVCAPMVTATAEDGGSAYSSTEWSRGSTLADGEEMTAALRAGLNAPSAPDDGDLTKVLSWDGVELHRTVSPSEYIQGSTGTQRLVGVECMETRQGARLEPGQSNNAWAEWASQNLARIDPPLEEGSLQRWRIPGMKATTIDSYASRYETSFAFPISWSLLSGDTGDLSVSATAISWCATETSCRDKYSGTAYSWVFQDTIALQAEQQRTNGASLVFSVLAGFILSEAAARLRKCGKNRHLS</sequence>
<name>A0AAW8EWW7_9MICO</name>
<dbReference type="Proteomes" id="UP001244427">
    <property type="component" value="Unassembled WGS sequence"/>
</dbReference>
<comment type="caution">
    <text evidence="1">The sequence shown here is derived from an EMBL/GenBank/DDBJ whole genome shotgun (WGS) entry which is preliminary data.</text>
</comment>
<gene>
    <name evidence="1" type="ORF">QFZ53_001495</name>
</gene>
<evidence type="ECO:0000313" key="1">
    <source>
        <dbReference type="EMBL" id="MDQ0647299.1"/>
    </source>
</evidence>
<accession>A0AAW8EWW7</accession>
<proteinExistence type="predicted"/>
<keyword evidence="2" id="KW-1185">Reference proteome</keyword>
<reference evidence="1 2" key="1">
    <citation type="submission" date="2023-07" db="EMBL/GenBank/DDBJ databases">
        <title>Comparative genomics of wheat-associated soil bacteria to identify genetic determinants of phenazine resistance.</title>
        <authorList>
            <person name="Mouncey N."/>
        </authorList>
    </citation>
    <scope>NUCLEOTIDE SEQUENCE [LARGE SCALE GENOMIC DNA]</scope>
    <source>
        <strain evidence="1 2">W4I9-1</strain>
    </source>
</reference>
<dbReference type="RefSeq" id="WP_307295089.1">
    <property type="nucleotide sequence ID" value="NZ_JAUSXV010000001.1"/>
</dbReference>
<dbReference type="AlphaFoldDB" id="A0AAW8EWW7"/>
<dbReference type="EMBL" id="JAUSXV010000001">
    <property type="protein sequence ID" value="MDQ0647299.1"/>
    <property type="molecule type" value="Genomic_DNA"/>
</dbReference>
<organism evidence="1 2">
    <name type="scientific">Microbacterium natoriense</name>
    <dbReference type="NCBI Taxonomy" id="284570"/>
    <lineage>
        <taxon>Bacteria</taxon>
        <taxon>Bacillati</taxon>
        <taxon>Actinomycetota</taxon>
        <taxon>Actinomycetes</taxon>
        <taxon>Micrococcales</taxon>
        <taxon>Microbacteriaceae</taxon>
        <taxon>Microbacterium</taxon>
    </lineage>
</organism>
<protein>
    <submittedName>
        <fullName evidence="1">Uncharacterized protein</fullName>
    </submittedName>
</protein>
<evidence type="ECO:0000313" key="2">
    <source>
        <dbReference type="Proteomes" id="UP001244427"/>
    </source>
</evidence>